<gene>
    <name evidence="3" type="primary">B1089G05.29</name>
</gene>
<protein>
    <recommendedName>
        <fullName evidence="2">DUF591 domain-containing protein</fullName>
    </recommendedName>
</protein>
<name>Q651K3_ORYSJ</name>
<dbReference type="Proteomes" id="UP000000763">
    <property type="component" value="Chromosome 6"/>
</dbReference>
<evidence type="ECO:0000313" key="3">
    <source>
        <dbReference type="EMBL" id="BAD46514.1"/>
    </source>
</evidence>
<reference evidence="4" key="1">
    <citation type="journal article" date="2005" name="Nature">
        <title>The map-based sequence of the rice genome.</title>
        <authorList>
            <consortium name="International rice genome sequencing project (IRGSP)"/>
            <person name="Matsumoto T."/>
            <person name="Wu J."/>
            <person name="Kanamori H."/>
            <person name="Katayose Y."/>
            <person name="Fujisawa M."/>
            <person name="Namiki N."/>
            <person name="Mizuno H."/>
            <person name="Yamamoto K."/>
            <person name="Antonio B.A."/>
            <person name="Baba T."/>
            <person name="Sakata K."/>
            <person name="Nagamura Y."/>
            <person name="Aoki H."/>
            <person name="Arikawa K."/>
            <person name="Arita K."/>
            <person name="Bito T."/>
            <person name="Chiden Y."/>
            <person name="Fujitsuka N."/>
            <person name="Fukunaka R."/>
            <person name="Hamada M."/>
            <person name="Harada C."/>
            <person name="Hayashi A."/>
            <person name="Hijishita S."/>
            <person name="Honda M."/>
            <person name="Hosokawa S."/>
            <person name="Ichikawa Y."/>
            <person name="Idonuma A."/>
            <person name="Iijima M."/>
            <person name="Ikeda M."/>
            <person name="Ikeno M."/>
            <person name="Ito K."/>
            <person name="Ito S."/>
            <person name="Ito T."/>
            <person name="Ito Y."/>
            <person name="Ito Y."/>
            <person name="Iwabuchi A."/>
            <person name="Kamiya K."/>
            <person name="Karasawa W."/>
            <person name="Kurita K."/>
            <person name="Katagiri S."/>
            <person name="Kikuta A."/>
            <person name="Kobayashi H."/>
            <person name="Kobayashi N."/>
            <person name="Machita K."/>
            <person name="Maehara T."/>
            <person name="Masukawa M."/>
            <person name="Mizubayashi T."/>
            <person name="Mukai Y."/>
            <person name="Nagasaki H."/>
            <person name="Nagata Y."/>
            <person name="Naito S."/>
            <person name="Nakashima M."/>
            <person name="Nakama Y."/>
            <person name="Nakamichi Y."/>
            <person name="Nakamura M."/>
            <person name="Meguro A."/>
            <person name="Negishi M."/>
            <person name="Ohta I."/>
            <person name="Ohta T."/>
            <person name="Okamoto M."/>
            <person name="Ono N."/>
            <person name="Saji S."/>
            <person name="Sakaguchi M."/>
            <person name="Sakai K."/>
            <person name="Shibata M."/>
            <person name="Shimokawa T."/>
            <person name="Song J."/>
            <person name="Takazaki Y."/>
            <person name="Terasawa K."/>
            <person name="Tsugane M."/>
            <person name="Tsuji K."/>
            <person name="Ueda S."/>
            <person name="Waki K."/>
            <person name="Yamagata H."/>
            <person name="Yamamoto M."/>
            <person name="Yamamoto S."/>
            <person name="Yamane H."/>
            <person name="Yoshiki S."/>
            <person name="Yoshihara R."/>
            <person name="Yukawa K."/>
            <person name="Zhong H."/>
            <person name="Yano M."/>
            <person name="Yuan Q."/>
            <person name="Ouyang S."/>
            <person name="Liu J."/>
            <person name="Jones K.M."/>
            <person name="Gansberger K."/>
            <person name="Moffat K."/>
            <person name="Hill J."/>
            <person name="Bera J."/>
            <person name="Fadrosh D."/>
            <person name="Jin S."/>
            <person name="Johri S."/>
            <person name="Kim M."/>
            <person name="Overton L."/>
            <person name="Reardon M."/>
            <person name="Tsitrin T."/>
            <person name="Vuong H."/>
            <person name="Weaver B."/>
            <person name="Ciecko A."/>
            <person name="Tallon L."/>
            <person name="Jackson J."/>
            <person name="Pai G."/>
            <person name="Aken S.V."/>
            <person name="Utterback T."/>
            <person name="Reidmuller S."/>
            <person name="Feldblyum T."/>
            <person name="Hsiao J."/>
            <person name="Zismann V."/>
            <person name="Iobst S."/>
            <person name="de Vazeille A.R."/>
            <person name="Buell C.R."/>
            <person name="Ying K."/>
            <person name="Li Y."/>
            <person name="Lu T."/>
            <person name="Huang Y."/>
            <person name="Zhao Q."/>
            <person name="Feng Q."/>
            <person name="Zhang L."/>
            <person name="Zhu J."/>
            <person name="Weng Q."/>
            <person name="Mu J."/>
            <person name="Lu Y."/>
            <person name="Fan D."/>
            <person name="Liu Y."/>
            <person name="Guan J."/>
            <person name="Zhang Y."/>
            <person name="Yu S."/>
            <person name="Liu X."/>
            <person name="Zhang Y."/>
            <person name="Hong G."/>
            <person name="Han B."/>
            <person name="Choisne N."/>
            <person name="Demange N."/>
            <person name="Orjeda G."/>
            <person name="Samain S."/>
            <person name="Cattolico L."/>
            <person name="Pelletier E."/>
            <person name="Couloux A."/>
            <person name="Segurens B."/>
            <person name="Wincker P."/>
            <person name="D'Hont A."/>
            <person name="Scarpelli C."/>
            <person name="Weissenbach J."/>
            <person name="Salanoubat M."/>
            <person name="Quetier F."/>
            <person name="Yu Y."/>
            <person name="Kim H.R."/>
            <person name="Rambo T."/>
            <person name="Currie J."/>
            <person name="Collura K."/>
            <person name="Luo M."/>
            <person name="Yang T."/>
            <person name="Ammiraju J.S.S."/>
            <person name="Engler F."/>
            <person name="Soderlund C."/>
            <person name="Wing R.A."/>
            <person name="Palmer L.E."/>
            <person name="de la Bastide M."/>
            <person name="Spiegel L."/>
            <person name="Nascimento L."/>
            <person name="Zutavern T."/>
            <person name="O'Shaughnessy A."/>
            <person name="Dike S."/>
            <person name="Dedhia N."/>
            <person name="Preston R."/>
            <person name="Balija V."/>
            <person name="McCombie W.R."/>
            <person name="Chow T."/>
            <person name="Chen H."/>
            <person name="Chung M."/>
            <person name="Chen C."/>
            <person name="Shaw J."/>
            <person name="Wu H."/>
            <person name="Hsiao K."/>
            <person name="Chao Y."/>
            <person name="Chu M."/>
            <person name="Cheng C."/>
            <person name="Hour A."/>
            <person name="Lee P."/>
            <person name="Lin S."/>
            <person name="Lin Y."/>
            <person name="Liou J."/>
            <person name="Liu S."/>
            <person name="Hsing Y."/>
            <person name="Raghuvanshi S."/>
            <person name="Mohanty A."/>
            <person name="Bharti A.K."/>
            <person name="Gaur A."/>
            <person name="Gupta V."/>
            <person name="Kumar D."/>
            <person name="Ravi V."/>
            <person name="Vij S."/>
            <person name="Kapur A."/>
            <person name="Khurana P."/>
            <person name="Khurana P."/>
            <person name="Khurana J.P."/>
            <person name="Tyagi A.K."/>
            <person name="Gaikwad K."/>
            <person name="Singh A."/>
            <person name="Dalal V."/>
            <person name="Srivastava S."/>
            <person name="Dixit A."/>
            <person name="Pal A.K."/>
            <person name="Ghazi I.A."/>
            <person name="Yadav M."/>
            <person name="Pandit A."/>
            <person name="Bhargava A."/>
            <person name="Sureshbabu K."/>
            <person name="Batra K."/>
            <person name="Sharma T.R."/>
            <person name="Mohapatra T."/>
            <person name="Singh N.K."/>
            <person name="Messing J."/>
            <person name="Nelson A.B."/>
            <person name="Fuks G."/>
            <person name="Kavchok S."/>
            <person name="Keizer G."/>
            <person name="Linton E."/>
            <person name="Llaca V."/>
            <person name="Song R."/>
            <person name="Tanyolac B."/>
            <person name="Young S."/>
            <person name="Ho-Il K."/>
            <person name="Hahn J.H."/>
            <person name="Sangsakoo G."/>
            <person name="Vanavichit A."/>
            <person name="de Mattos Luiz.A.T."/>
            <person name="Zimmer P.D."/>
            <person name="Malone G."/>
            <person name="Dellagostin O."/>
            <person name="de Oliveira A.C."/>
            <person name="Bevan M."/>
            <person name="Bancroft I."/>
            <person name="Minx P."/>
            <person name="Cordum H."/>
            <person name="Wilson R."/>
            <person name="Cheng Z."/>
            <person name="Jin W."/>
            <person name="Jiang J."/>
            <person name="Leong S.A."/>
            <person name="Iwama H."/>
            <person name="Gojobori T."/>
            <person name="Itoh T."/>
            <person name="Niimura Y."/>
            <person name="Fujii Y."/>
            <person name="Habara T."/>
            <person name="Sakai H."/>
            <person name="Sato Y."/>
            <person name="Wilson G."/>
            <person name="Kumar K."/>
            <person name="McCouch S."/>
            <person name="Juretic N."/>
            <person name="Hoen D."/>
            <person name="Wright S."/>
            <person name="Bruskiewich R."/>
            <person name="Bureau T."/>
            <person name="Miyao A."/>
            <person name="Hirochika H."/>
            <person name="Nishikawa T."/>
            <person name="Kadowaki K."/>
            <person name="Sugiura M."/>
            <person name="Burr B."/>
            <person name="Sasaki T."/>
        </authorList>
    </citation>
    <scope>NUCLEOTIDE SEQUENCE [LARGE SCALE GENOMIC DNA]</scope>
    <source>
        <strain evidence="4">cv. Nipponbare</strain>
    </source>
</reference>
<organism evidence="3 4">
    <name type="scientific">Oryza sativa subsp. japonica</name>
    <name type="common">Rice</name>
    <dbReference type="NCBI Taxonomy" id="39947"/>
    <lineage>
        <taxon>Eukaryota</taxon>
        <taxon>Viridiplantae</taxon>
        <taxon>Streptophyta</taxon>
        <taxon>Embryophyta</taxon>
        <taxon>Tracheophyta</taxon>
        <taxon>Spermatophyta</taxon>
        <taxon>Magnoliopsida</taxon>
        <taxon>Liliopsida</taxon>
        <taxon>Poales</taxon>
        <taxon>Poaceae</taxon>
        <taxon>BOP clade</taxon>
        <taxon>Oryzoideae</taxon>
        <taxon>Oryzeae</taxon>
        <taxon>Oryzinae</taxon>
        <taxon>Oryza</taxon>
        <taxon>Oryza sativa</taxon>
    </lineage>
</organism>
<feature type="compositionally biased region" description="Basic residues" evidence="1">
    <location>
        <begin position="21"/>
        <end position="32"/>
    </location>
</feature>
<evidence type="ECO:0000259" key="2">
    <source>
        <dbReference type="Pfam" id="PF04569"/>
    </source>
</evidence>
<proteinExistence type="predicted"/>
<evidence type="ECO:0000256" key="1">
    <source>
        <dbReference type="SAM" id="MobiDB-lite"/>
    </source>
</evidence>
<feature type="domain" description="DUF591" evidence="2">
    <location>
        <begin position="70"/>
        <end position="120"/>
    </location>
</feature>
<dbReference type="InterPro" id="IPR007649">
    <property type="entry name" value="DUF591"/>
</dbReference>
<reference evidence="4" key="2">
    <citation type="journal article" date="2008" name="Nucleic Acids Res.">
        <title>The rice annotation project database (RAP-DB): 2008 update.</title>
        <authorList>
            <consortium name="The rice annotation project (RAP)"/>
        </authorList>
    </citation>
    <scope>GENOME REANNOTATION</scope>
    <source>
        <strain evidence="4">cv. Nipponbare</strain>
    </source>
</reference>
<feature type="compositionally biased region" description="Basic and acidic residues" evidence="1">
    <location>
        <begin position="56"/>
        <end position="67"/>
    </location>
</feature>
<dbReference type="EMBL" id="AP005967">
    <property type="protein sequence ID" value="BAD46514.1"/>
    <property type="molecule type" value="Genomic_DNA"/>
</dbReference>
<feature type="region of interest" description="Disordered" evidence="1">
    <location>
        <begin position="1"/>
        <end position="120"/>
    </location>
</feature>
<sequence length="176" mass="18810">MARHAGGPRGGVPTRSLRALRGPRARKKGRHTVQREEEEGGAGIRRRTATAFGRAVHGDSREGEDTGVKGGTRGSEPLVRIHRRVAGGDESRRRMPAASKEGKRRRSTRDRLRAAGASPGLGESVPGVGWAMDLRGRPTMASYLWERAAMAARPCRAAAGLGASSVRVREASRATT</sequence>
<dbReference type="AlphaFoldDB" id="Q651K3"/>
<evidence type="ECO:0000313" key="4">
    <source>
        <dbReference type="Proteomes" id="UP000000763"/>
    </source>
</evidence>
<dbReference type="Pfam" id="PF04569">
    <property type="entry name" value="DUF591"/>
    <property type="match status" value="1"/>
</dbReference>
<accession>Q651K3</accession>